<evidence type="ECO:0000256" key="10">
    <source>
        <dbReference type="SAM" id="MobiDB-lite"/>
    </source>
</evidence>
<dbReference type="InterPro" id="IPR027141">
    <property type="entry name" value="LSm4/Sm_D1/D3"/>
</dbReference>
<keyword evidence="8 9" id="KW-0687">Ribonucleoprotein</keyword>
<dbReference type="EMBL" id="UFAJ01000138">
    <property type="protein sequence ID" value="SSD59416.1"/>
    <property type="molecule type" value="Genomic_DNA"/>
</dbReference>
<dbReference type="SUPFAM" id="SSF50182">
    <property type="entry name" value="Sm-like ribonucleoproteins"/>
    <property type="match status" value="1"/>
</dbReference>
<dbReference type="InterPro" id="IPR034099">
    <property type="entry name" value="SmD3"/>
</dbReference>
<keyword evidence="13" id="KW-1185">Reference proteome</keyword>
<dbReference type="OrthoDB" id="6425924at2759"/>
<dbReference type="AlphaFoldDB" id="A0A376B3Z9"/>
<evidence type="ECO:0000259" key="11">
    <source>
        <dbReference type="PROSITE" id="PS52002"/>
    </source>
</evidence>
<dbReference type="CDD" id="cd01721">
    <property type="entry name" value="Sm_D3"/>
    <property type="match status" value="1"/>
</dbReference>
<keyword evidence="6 9" id="KW-0508">mRNA splicing</keyword>
<gene>
    <name evidence="12" type="ORF">SCODWIG_01177</name>
</gene>
<dbReference type="GO" id="GO:0003723">
    <property type="term" value="F:RNA binding"/>
    <property type="evidence" value="ECO:0007669"/>
    <property type="project" value="InterPro"/>
</dbReference>
<organism evidence="12 13">
    <name type="scientific">Saccharomycodes ludwigii</name>
    <dbReference type="NCBI Taxonomy" id="36035"/>
    <lineage>
        <taxon>Eukaryota</taxon>
        <taxon>Fungi</taxon>
        <taxon>Dikarya</taxon>
        <taxon>Ascomycota</taxon>
        <taxon>Saccharomycotina</taxon>
        <taxon>Saccharomycetes</taxon>
        <taxon>Saccharomycodales</taxon>
        <taxon>Saccharomycodaceae</taxon>
        <taxon>Saccharomycodes</taxon>
    </lineage>
</organism>
<proteinExistence type="inferred from homology"/>
<evidence type="ECO:0000256" key="5">
    <source>
        <dbReference type="ARBA" id="ARBA00022664"/>
    </source>
</evidence>
<feature type="region of interest" description="Disordered" evidence="10">
    <location>
        <begin position="86"/>
        <end position="105"/>
    </location>
</feature>
<evidence type="ECO:0000313" key="12">
    <source>
        <dbReference type="EMBL" id="SSD59416.1"/>
    </source>
</evidence>
<comment type="similarity">
    <text evidence="3 9">Belongs to the snRNP core protein family.</text>
</comment>
<keyword evidence="4" id="KW-0963">Cytoplasm</keyword>
<protein>
    <recommendedName>
        <fullName evidence="9">Small nuclear ribonucleoprotein Sm D3</fullName>
        <shortName evidence="9">Sm-D3</shortName>
    </recommendedName>
    <alternativeName>
        <fullName evidence="9">snRNP core protein D3</fullName>
    </alternativeName>
</protein>
<dbReference type="GO" id="GO:0000387">
    <property type="term" value="P:spliceosomal snRNP assembly"/>
    <property type="evidence" value="ECO:0007669"/>
    <property type="project" value="UniProtKB-UniRule"/>
</dbReference>
<dbReference type="SMART" id="SM00651">
    <property type="entry name" value="Sm"/>
    <property type="match status" value="1"/>
</dbReference>
<evidence type="ECO:0000256" key="3">
    <source>
        <dbReference type="ARBA" id="ARBA00008146"/>
    </source>
</evidence>
<evidence type="ECO:0000256" key="2">
    <source>
        <dbReference type="ARBA" id="ARBA00004514"/>
    </source>
</evidence>
<dbReference type="Pfam" id="PF01423">
    <property type="entry name" value="LSM"/>
    <property type="match status" value="1"/>
</dbReference>
<dbReference type="FunFam" id="2.30.30.100:FF:000002">
    <property type="entry name" value="Small nuclear ribonucleoprotein Sm D3"/>
    <property type="match status" value="1"/>
</dbReference>
<dbReference type="VEuPathDB" id="FungiDB:SCODWIG_01177"/>
<dbReference type="GO" id="GO:0005829">
    <property type="term" value="C:cytosol"/>
    <property type="evidence" value="ECO:0007669"/>
    <property type="project" value="UniProtKB-SubCell"/>
</dbReference>
<reference evidence="13" key="1">
    <citation type="submission" date="2018-06" db="EMBL/GenBank/DDBJ databases">
        <authorList>
            <person name="Guldener U."/>
        </authorList>
    </citation>
    <scope>NUCLEOTIDE SEQUENCE [LARGE SCALE GENOMIC DNA]</scope>
    <source>
        <strain evidence="13">UTAD17</strain>
    </source>
</reference>
<dbReference type="PANTHER" id="PTHR23338">
    <property type="entry name" value="SMALL NUCLEAR RIBONUCLEOPROTEIN SM"/>
    <property type="match status" value="1"/>
</dbReference>
<keyword evidence="5 9" id="KW-0507">mRNA processing</keyword>
<keyword evidence="7 9" id="KW-0539">Nucleus</keyword>
<dbReference type="InterPro" id="IPR047575">
    <property type="entry name" value="Sm"/>
</dbReference>
<evidence type="ECO:0000256" key="8">
    <source>
        <dbReference type="ARBA" id="ARBA00023274"/>
    </source>
</evidence>
<dbReference type="InterPro" id="IPR001163">
    <property type="entry name" value="Sm_dom_euk/arc"/>
</dbReference>
<feature type="domain" description="Sm" evidence="11">
    <location>
        <begin position="6"/>
        <end position="79"/>
    </location>
</feature>
<dbReference type="PROSITE" id="PS52002">
    <property type="entry name" value="SM"/>
    <property type="match status" value="1"/>
</dbReference>
<dbReference type="GO" id="GO:0005685">
    <property type="term" value="C:U1 snRNP"/>
    <property type="evidence" value="ECO:0007669"/>
    <property type="project" value="UniProtKB-ARBA"/>
</dbReference>
<evidence type="ECO:0000256" key="1">
    <source>
        <dbReference type="ARBA" id="ARBA00004123"/>
    </source>
</evidence>
<dbReference type="Proteomes" id="UP000262825">
    <property type="component" value="Unassembled WGS sequence"/>
</dbReference>
<accession>A0A376B3Z9</accession>
<evidence type="ECO:0000256" key="7">
    <source>
        <dbReference type="ARBA" id="ARBA00023242"/>
    </source>
</evidence>
<evidence type="ECO:0000256" key="9">
    <source>
        <dbReference type="RuleBase" id="RU365050"/>
    </source>
</evidence>
<evidence type="ECO:0000256" key="4">
    <source>
        <dbReference type="ARBA" id="ARBA00022490"/>
    </source>
</evidence>
<dbReference type="Gene3D" id="2.30.30.100">
    <property type="match status" value="1"/>
</dbReference>
<dbReference type="InterPro" id="IPR010920">
    <property type="entry name" value="LSM_dom_sf"/>
</dbReference>
<sequence length="105" mass="11884">MSSNSIPIKLLNEAQGHIVSLELENGETYKGKLLESEDNMNIQLQDCIVTGRDNQQITHMDHVFIRGSNVRFIVVPDMLQHAPMFKKKSKLESKPIPPVRGSKRS</sequence>
<evidence type="ECO:0000256" key="6">
    <source>
        <dbReference type="ARBA" id="ARBA00023187"/>
    </source>
</evidence>
<comment type="subcellular location">
    <subcellularLocation>
        <location evidence="2">Cytoplasm</location>
        <location evidence="2">Cytosol</location>
    </subcellularLocation>
    <subcellularLocation>
        <location evidence="1 9">Nucleus</location>
    </subcellularLocation>
</comment>
<dbReference type="GO" id="GO:0005681">
    <property type="term" value="C:spliceosomal complex"/>
    <property type="evidence" value="ECO:0007669"/>
    <property type="project" value="InterPro"/>
</dbReference>
<name>A0A376B3Z9_9ASCO</name>
<evidence type="ECO:0000313" key="13">
    <source>
        <dbReference type="Proteomes" id="UP000262825"/>
    </source>
</evidence>